<keyword evidence="1" id="KW-0472">Membrane</keyword>
<dbReference type="OrthoDB" id="275581at2157"/>
<feature type="transmembrane region" description="Helical" evidence="1">
    <location>
        <begin position="272"/>
        <end position="297"/>
    </location>
</feature>
<name>A0A1I1DBD3_NATHA</name>
<dbReference type="InterPro" id="IPR005240">
    <property type="entry name" value="DUF389"/>
</dbReference>
<gene>
    <name evidence="2" type="ORF">SAMN05444422_101486</name>
</gene>
<dbReference type="RefSeq" id="WP_089785007.1">
    <property type="nucleotide sequence ID" value="NZ_FOKW01000001.1"/>
</dbReference>
<evidence type="ECO:0000256" key="1">
    <source>
        <dbReference type="SAM" id="Phobius"/>
    </source>
</evidence>
<dbReference type="AlphaFoldDB" id="A0A1I1DBD3"/>
<evidence type="ECO:0000313" key="3">
    <source>
        <dbReference type="Proteomes" id="UP000199161"/>
    </source>
</evidence>
<feature type="transmembrane region" description="Helical" evidence="1">
    <location>
        <begin position="244"/>
        <end position="266"/>
    </location>
</feature>
<feature type="transmembrane region" description="Helical" evidence="1">
    <location>
        <begin position="114"/>
        <end position="134"/>
    </location>
</feature>
<proteinExistence type="predicted"/>
<evidence type="ECO:0000313" key="2">
    <source>
        <dbReference type="EMBL" id="SFB72339.1"/>
    </source>
</evidence>
<dbReference type="PANTHER" id="PTHR20992">
    <property type="entry name" value="AT15442P-RELATED"/>
    <property type="match status" value="1"/>
</dbReference>
<dbReference type="PANTHER" id="PTHR20992:SF9">
    <property type="entry name" value="AT15442P-RELATED"/>
    <property type="match status" value="1"/>
</dbReference>
<organism evidence="2 3">
    <name type="scientific">Natronobacterium haloterrestre</name>
    <name type="common">Halobiforma haloterrestris</name>
    <dbReference type="NCBI Taxonomy" id="148448"/>
    <lineage>
        <taxon>Archaea</taxon>
        <taxon>Methanobacteriati</taxon>
        <taxon>Methanobacteriota</taxon>
        <taxon>Stenosarchaea group</taxon>
        <taxon>Halobacteria</taxon>
        <taxon>Halobacteriales</taxon>
        <taxon>Natrialbaceae</taxon>
        <taxon>Natronobacterium</taxon>
    </lineage>
</organism>
<keyword evidence="3" id="KW-1185">Reference proteome</keyword>
<sequence>MRLVRVFVPADDHDAVRETLSEMEVAYVFTDADDHRDGSLAEVPVPAGAVDTVLERLYDAGLDEDTYTVVTEVDRATVPNVDELTDRYVEGPKGERGASHAEIRERAEDLTPDTATYLAFAIASAIVAVGGLLLDSAIVIVGAMVVAPFAGSTLSASAGAVISDRGMVVDSATSQVTGLVVAYVGAVVMSVFLQQTGFVQPTLDVGRVGQVGAFATPNLLTLVIAIAAGFAGALALATDLPVSLAGVAIAAAIVPAAAAAGIGTAWGEPLLVAGGVVLLLMNIVFINLTAYLTLIALGYRSSVIRNVRDNAAVSLRTGAYALIVLLFLVVVALTVLGTYQHLVFEQRVNDEVQDVLEEPEYGTLELVGVETEYNDGSAFSDEVAVTVTVGRTSGLEHEELAADLRTEIDARTNRAVHVDVRFVDYQRSGPIDSDDGQSAWWPIDEWLPGAARNSVAQPTPQAVTLPADLVEERADPA</sequence>
<feature type="transmembrane region" description="Helical" evidence="1">
    <location>
        <begin position="140"/>
        <end position="162"/>
    </location>
</feature>
<reference evidence="3" key="1">
    <citation type="submission" date="2016-10" db="EMBL/GenBank/DDBJ databases">
        <authorList>
            <person name="Varghese N."/>
            <person name="Submissions S."/>
        </authorList>
    </citation>
    <scope>NUCLEOTIDE SEQUENCE [LARGE SCALE GENOMIC DNA]</scope>
    <source>
        <strain evidence="3">DSM 13078</strain>
    </source>
</reference>
<feature type="transmembrane region" description="Helical" evidence="1">
    <location>
        <begin position="213"/>
        <end position="237"/>
    </location>
</feature>
<keyword evidence="1" id="KW-0812">Transmembrane</keyword>
<accession>A0A1I1DBD3</accession>
<dbReference type="Proteomes" id="UP000199161">
    <property type="component" value="Unassembled WGS sequence"/>
</dbReference>
<keyword evidence="1" id="KW-1133">Transmembrane helix</keyword>
<feature type="transmembrane region" description="Helical" evidence="1">
    <location>
        <begin position="174"/>
        <end position="193"/>
    </location>
</feature>
<protein>
    <submittedName>
        <fullName evidence="2">Uncharacterized hydrophobic domain-containing protein</fullName>
    </submittedName>
</protein>
<dbReference type="EMBL" id="FOKW01000001">
    <property type="protein sequence ID" value="SFB72339.1"/>
    <property type="molecule type" value="Genomic_DNA"/>
</dbReference>
<dbReference type="Pfam" id="PF04087">
    <property type="entry name" value="DUF389"/>
    <property type="match status" value="1"/>
</dbReference>
<feature type="transmembrane region" description="Helical" evidence="1">
    <location>
        <begin position="318"/>
        <end position="339"/>
    </location>
</feature>